<organism evidence="2 3">
    <name type="scientific">Basidiobolus ranarum</name>
    <dbReference type="NCBI Taxonomy" id="34480"/>
    <lineage>
        <taxon>Eukaryota</taxon>
        <taxon>Fungi</taxon>
        <taxon>Fungi incertae sedis</taxon>
        <taxon>Zoopagomycota</taxon>
        <taxon>Entomophthoromycotina</taxon>
        <taxon>Basidiobolomycetes</taxon>
        <taxon>Basidiobolales</taxon>
        <taxon>Basidiobolaceae</taxon>
        <taxon>Basidiobolus</taxon>
    </lineage>
</organism>
<keyword evidence="1" id="KW-1133">Transmembrane helix</keyword>
<feature type="transmembrane region" description="Helical" evidence="1">
    <location>
        <begin position="20"/>
        <end position="37"/>
    </location>
</feature>
<accession>A0ABR2X1Q3</accession>
<keyword evidence="3" id="KW-1185">Reference proteome</keyword>
<protein>
    <submittedName>
        <fullName evidence="2">Uncharacterized protein</fullName>
    </submittedName>
</protein>
<evidence type="ECO:0000313" key="3">
    <source>
        <dbReference type="Proteomes" id="UP001479436"/>
    </source>
</evidence>
<dbReference type="EMBL" id="JASJQH010000059">
    <property type="protein sequence ID" value="KAK9767702.1"/>
    <property type="molecule type" value="Genomic_DNA"/>
</dbReference>
<evidence type="ECO:0000313" key="2">
    <source>
        <dbReference type="EMBL" id="KAK9767702.1"/>
    </source>
</evidence>
<sequence>MEETDDQWQRSIFAMLLKSFRFFLALASGLTAVYGVYGPQLPEGCQPFEGGYECTSVTDGT</sequence>
<proteinExistence type="predicted"/>
<gene>
    <name evidence="2" type="ORF">K7432_002269</name>
</gene>
<name>A0ABR2X1Q3_9FUNG</name>
<comment type="caution">
    <text evidence="2">The sequence shown here is derived from an EMBL/GenBank/DDBJ whole genome shotgun (WGS) entry which is preliminary data.</text>
</comment>
<keyword evidence="1" id="KW-0472">Membrane</keyword>
<dbReference type="Proteomes" id="UP001479436">
    <property type="component" value="Unassembled WGS sequence"/>
</dbReference>
<keyword evidence="1" id="KW-0812">Transmembrane</keyword>
<evidence type="ECO:0000256" key="1">
    <source>
        <dbReference type="SAM" id="Phobius"/>
    </source>
</evidence>
<reference evidence="2 3" key="1">
    <citation type="submission" date="2023-04" db="EMBL/GenBank/DDBJ databases">
        <title>Genome of Basidiobolus ranarum AG-B5.</title>
        <authorList>
            <person name="Stajich J.E."/>
            <person name="Carter-House D."/>
            <person name="Gryganskyi A."/>
        </authorList>
    </citation>
    <scope>NUCLEOTIDE SEQUENCE [LARGE SCALE GENOMIC DNA]</scope>
    <source>
        <strain evidence="2 3">AG-B5</strain>
    </source>
</reference>